<keyword evidence="2" id="KW-0547">Nucleotide-binding</keyword>
<sequence>MTDAIIVDDLTVRFGSLTAINGLSLAIRYGEIHALIGPNGAGKSTLLDVICGVTRPTSGGVRLDHEVELGRTREAGIAALGLFRKFQKPSVFDALTVFENATLGSGHGRWRRPSEAEAERAMATLTRVGLAGRAGVLAGELAHGEKQWLEIAMVVAAAPKVLMLDEPVAGLSDEERDRTASLVRELSAPDCAIVVVEHDMDFVAKIADRVTVLHEGSALFEGSMDKVRADQRVIDVYLGR</sequence>
<evidence type="ECO:0000259" key="4">
    <source>
        <dbReference type="PROSITE" id="PS50893"/>
    </source>
</evidence>
<dbReference type="PANTHER" id="PTHR45772">
    <property type="entry name" value="CONSERVED COMPONENT OF ABC TRANSPORTER FOR NATURAL AMINO ACIDS-RELATED"/>
    <property type="match status" value="1"/>
</dbReference>
<dbReference type="InterPro" id="IPR027417">
    <property type="entry name" value="P-loop_NTPase"/>
</dbReference>
<dbReference type="InterPro" id="IPR003439">
    <property type="entry name" value="ABC_transporter-like_ATP-bd"/>
</dbReference>
<protein>
    <submittedName>
        <fullName evidence="5">ABC transporter ATP-binding protein</fullName>
    </submittedName>
</protein>
<dbReference type="RefSeq" id="WP_111352276.1">
    <property type="nucleotide sequence ID" value="NZ_JAIWKD010000011.1"/>
</dbReference>
<dbReference type="Pfam" id="PF00005">
    <property type="entry name" value="ABC_tran"/>
    <property type="match status" value="1"/>
</dbReference>
<evidence type="ECO:0000256" key="3">
    <source>
        <dbReference type="ARBA" id="ARBA00022840"/>
    </source>
</evidence>
<dbReference type="OrthoDB" id="9806149at2"/>
<dbReference type="PANTHER" id="PTHR45772:SF8">
    <property type="entry name" value="HIGH-AFFINITY BRANCHED-CHAIN AMINO ACID TRANSPORT ATP-BINDING PROTEIN"/>
    <property type="match status" value="1"/>
</dbReference>
<organism evidence="5 6">
    <name type="scientific">Acuticoccus sediminis</name>
    <dbReference type="NCBI Taxonomy" id="2184697"/>
    <lineage>
        <taxon>Bacteria</taxon>
        <taxon>Pseudomonadati</taxon>
        <taxon>Pseudomonadota</taxon>
        <taxon>Alphaproteobacteria</taxon>
        <taxon>Hyphomicrobiales</taxon>
        <taxon>Amorphaceae</taxon>
        <taxon>Acuticoccus</taxon>
    </lineage>
</organism>
<comment type="caution">
    <text evidence="5">The sequence shown here is derived from an EMBL/GenBank/DDBJ whole genome shotgun (WGS) entry which is preliminary data.</text>
</comment>
<keyword evidence="3 5" id="KW-0067">ATP-binding</keyword>
<keyword evidence="6" id="KW-1185">Reference proteome</keyword>
<dbReference type="Proteomes" id="UP000249590">
    <property type="component" value="Unassembled WGS sequence"/>
</dbReference>
<dbReference type="CDD" id="cd03219">
    <property type="entry name" value="ABC_Mj1267_LivG_branched"/>
    <property type="match status" value="1"/>
</dbReference>
<reference evidence="5 6" key="1">
    <citation type="submission" date="2018-05" db="EMBL/GenBank/DDBJ databases">
        <title>Acuticoccus sediminis sp. nov., isolated from deep-sea sediment of Indian Ocean.</title>
        <authorList>
            <person name="Liu X."/>
            <person name="Lai Q."/>
            <person name="Du Y."/>
            <person name="Sun F."/>
            <person name="Zhang X."/>
            <person name="Wang S."/>
            <person name="Shao Z."/>
        </authorList>
    </citation>
    <scope>NUCLEOTIDE SEQUENCE [LARGE SCALE GENOMIC DNA]</scope>
    <source>
        <strain evidence="5 6">PTG4-2</strain>
    </source>
</reference>
<dbReference type="InterPro" id="IPR051120">
    <property type="entry name" value="ABC_AA/LPS_Transport"/>
</dbReference>
<evidence type="ECO:0000313" key="5">
    <source>
        <dbReference type="EMBL" id="RAH96753.1"/>
    </source>
</evidence>
<evidence type="ECO:0000256" key="1">
    <source>
        <dbReference type="ARBA" id="ARBA00022448"/>
    </source>
</evidence>
<dbReference type="InterPro" id="IPR003593">
    <property type="entry name" value="AAA+_ATPase"/>
</dbReference>
<evidence type="ECO:0000256" key="2">
    <source>
        <dbReference type="ARBA" id="ARBA00022741"/>
    </source>
</evidence>
<name>A0A8B2NMQ0_9HYPH</name>
<dbReference type="Gene3D" id="3.40.50.300">
    <property type="entry name" value="P-loop containing nucleotide triphosphate hydrolases"/>
    <property type="match status" value="1"/>
</dbReference>
<dbReference type="GO" id="GO:0016887">
    <property type="term" value="F:ATP hydrolysis activity"/>
    <property type="evidence" value="ECO:0007669"/>
    <property type="project" value="InterPro"/>
</dbReference>
<gene>
    <name evidence="5" type="ORF">DLJ53_31305</name>
</gene>
<feature type="domain" description="ABC transporter" evidence="4">
    <location>
        <begin position="5"/>
        <end position="240"/>
    </location>
</feature>
<dbReference type="AlphaFoldDB" id="A0A8B2NMQ0"/>
<dbReference type="EMBL" id="QHHQ01000011">
    <property type="protein sequence ID" value="RAH96753.1"/>
    <property type="molecule type" value="Genomic_DNA"/>
</dbReference>
<dbReference type="SUPFAM" id="SSF52540">
    <property type="entry name" value="P-loop containing nucleoside triphosphate hydrolases"/>
    <property type="match status" value="1"/>
</dbReference>
<accession>A0A8B2NMQ0</accession>
<evidence type="ECO:0000313" key="6">
    <source>
        <dbReference type="Proteomes" id="UP000249590"/>
    </source>
</evidence>
<proteinExistence type="predicted"/>
<dbReference type="GO" id="GO:0005524">
    <property type="term" value="F:ATP binding"/>
    <property type="evidence" value="ECO:0007669"/>
    <property type="project" value="UniProtKB-KW"/>
</dbReference>
<dbReference type="GO" id="GO:0005886">
    <property type="term" value="C:plasma membrane"/>
    <property type="evidence" value="ECO:0007669"/>
    <property type="project" value="TreeGrafter"/>
</dbReference>
<dbReference type="PROSITE" id="PS50893">
    <property type="entry name" value="ABC_TRANSPORTER_2"/>
    <property type="match status" value="1"/>
</dbReference>
<keyword evidence="1" id="KW-0813">Transport</keyword>
<dbReference type="SMART" id="SM00382">
    <property type="entry name" value="AAA"/>
    <property type="match status" value="1"/>
</dbReference>